<protein>
    <submittedName>
        <fullName evidence="4">Hemolysin-type calcium-binding repeat-containing protein</fullName>
    </submittedName>
</protein>
<evidence type="ECO:0000256" key="3">
    <source>
        <dbReference type="SAM" id="MobiDB-lite"/>
    </source>
</evidence>
<dbReference type="InterPro" id="IPR050557">
    <property type="entry name" value="RTX_toxin/Mannuronan_C5-epim"/>
</dbReference>
<name>A0A1G8QLT1_9RHOB</name>
<gene>
    <name evidence="4" type="ORF">SAMN04487993_101661</name>
</gene>
<dbReference type="PANTHER" id="PTHR38340:SF1">
    <property type="entry name" value="S-LAYER PROTEIN"/>
    <property type="match status" value="1"/>
</dbReference>
<dbReference type="SUPFAM" id="SSF51120">
    <property type="entry name" value="beta-Roll"/>
    <property type="match status" value="3"/>
</dbReference>
<dbReference type="InterPro" id="IPR018511">
    <property type="entry name" value="Hemolysin-typ_Ca-bd_CS"/>
</dbReference>
<dbReference type="PRINTS" id="PR00313">
    <property type="entry name" value="CABNDNGRPT"/>
</dbReference>
<feature type="region of interest" description="Disordered" evidence="3">
    <location>
        <begin position="388"/>
        <end position="409"/>
    </location>
</feature>
<dbReference type="RefSeq" id="WP_089849415.1">
    <property type="nucleotide sequence ID" value="NZ_FNEJ01000016.1"/>
</dbReference>
<reference evidence="4 5" key="1">
    <citation type="submission" date="2016-10" db="EMBL/GenBank/DDBJ databases">
        <authorList>
            <person name="de Groot N.N."/>
        </authorList>
    </citation>
    <scope>NUCLEOTIDE SEQUENCE [LARGE SCALE GENOMIC DNA]</scope>
    <source>
        <strain evidence="4 5">DSM 26424</strain>
    </source>
</reference>
<keyword evidence="5" id="KW-1185">Reference proteome</keyword>
<dbReference type="Proteomes" id="UP000199093">
    <property type="component" value="Unassembled WGS sequence"/>
</dbReference>
<dbReference type="PROSITE" id="PS00330">
    <property type="entry name" value="HEMOLYSIN_CALCIUM"/>
    <property type="match status" value="7"/>
</dbReference>
<keyword evidence="2" id="KW-0964">Secreted</keyword>
<dbReference type="OrthoDB" id="8883291at2"/>
<dbReference type="InterPro" id="IPR001343">
    <property type="entry name" value="Hemolysn_Ca-bd"/>
</dbReference>
<evidence type="ECO:0000256" key="1">
    <source>
        <dbReference type="ARBA" id="ARBA00004613"/>
    </source>
</evidence>
<feature type="compositionally biased region" description="Low complexity" evidence="3">
    <location>
        <begin position="181"/>
        <end position="193"/>
    </location>
</feature>
<dbReference type="Pfam" id="PF00353">
    <property type="entry name" value="HemolysinCabind"/>
    <property type="match status" value="5"/>
</dbReference>
<dbReference type="InterPro" id="IPR011049">
    <property type="entry name" value="Serralysin-like_metalloprot_C"/>
</dbReference>
<sequence length="409" mass="41212">MGGPAALSPVLVSRRDAAFAPGEAMVLTDLSASAGPGDDAISGTSEADLITGGAGNDALQGQGGDDTLIGGDGLDVLSGGDGSDLYYLIGPHPRWQDAIVLESAGHSGIDHVITNVSVSLGDTHVENVLIIGAGRSGVVQANSLANTLRGSRGDDGLFSYGGNDRIEGREGHDRLDGGAGDDTLLGGAGQDTLSGGPGTDHLSGGAGDDDYYIDDAGDRIVETAGGGRDSVHSAIDMTLAPALEDLTLQGGARVGNGNGGANHISPYYFNNKTALLLQGNGGDDTIYGGTADDTLRGGAGNDLLHSNNGNDLLDGGTGADTLRGGPGNDTYILDDEGDVIEGEDRRFGQSDTVITSVSVAFDAAQDIENIRLTGTGAIDAVRYDGGLYEGEQRGNSGDNRLAGRGAMTP</sequence>
<accession>A0A1G8QLT1</accession>
<dbReference type="AlphaFoldDB" id="A0A1G8QLT1"/>
<dbReference type="PANTHER" id="PTHR38340">
    <property type="entry name" value="S-LAYER PROTEIN"/>
    <property type="match status" value="1"/>
</dbReference>
<dbReference type="Gene3D" id="2.150.10.10">
    <property type="entry name" value="Serralysin-like metalloprotease, C-terminal"/>
    <property type="match status" value="3"/>
</dbReference>
<comment type="subcellular location">
    <subcellularLocation>
        <location evidence="1">Secreted</location>
    </subcellularLocation>
</comment>
<feature type="region of interest" description="Disordered" evidence="3">
    <location>
        <begin position="159"/>
        <end position="207"/>
    </location>
</feature>
<evidence type="ECO:0000313" key="4">
    <source>
        <dbReference type="EMBL" id="SDJ05573.1"/>
    </source>
</evidence>
<dbReference type="GO" id="GO:0005576">
    <property type="term" value="C:extracellular region"/>
    <property type="evidence" value="ECO:0007669"/>
    <property type="project" value="UniProtKB-SubCell"/>
</dbReference>
<evidence type="ECO:0000256" key="2">
    <source>
        <dbReference type="ARBA" id="ARBA00022525"/>
    </source>
</evidence>
<dbReference type="STRING" id="555512.SAMN04487993_101661"/>
<feature type="compositionally biased region" description="Basic and acidic residues" evidence="3">
    <location>
        <begin position="164"/>
        <end position="176"/>
    </location>
</feature>
<dbReference type="GO" id="GO:0005509">
    <property type="term" value="F:calcium ion binding"/>
    <property type="evidence" value="ECO:0007669"/>
    <property type="project" value="InterPro"/>
</dbReference>
<dbReference type="EMBL" id="FNEJ01000016">
    <property type="protein sequence ID" value="SDJ05573.1"/>
    <property type="molecule type" value="Genomic_DNA"/>
</dbReference>
<proteinExistence type="predicted"/>
<evidence type="ECO:0000313" key="5">
    <source>
        <dbReference type="Proteomes" id="UP000199093"/>
    </source>
</evidence>
<organism evidence="4 5">
    <name type="scientific">Salipiger marinus</name>
    <dbReference type="NCBI Taxonomy" id="555512"/>
    <lineage>
        <taxon>Bacteria</taxon>
        <taxon>Pseudomonadati</taxon>
        <taxon>Pseudomonadota</taxon>
        <taxon>Alphaproteobacteria</taxon>
        <taxon>Rhodobacterales</taxon>
        <taxon>Roseobacteraceae</taxon>
        <taxon>Salipiger</taxon>
    </lineage>
</organism>